<evidence type="ECO:0000313" key="11">
    <source>
        <dbReference type="Proteomes" id="UP000325577"/>
    </source>
</evidence>
<dbReference type="GO" id="GO:0030246">
    <property type="term" value="F:carbohydrate binding"/>
    <property type="evidence" value="ECO:0007669"/>
    <property type="project" value="InterPro"/>
</dbReference>
<dbReference type="InterPro" id="IPR014718">
    <property type="entry name" value="GH-type_carb-bd"/>
</dbReference>
<evidence type="ECO:0000256" key="4">
    <source>
        <dbReference type="ARBA" id="ARBA00012437"/>
    </source>
</evidence>
<evidence type="ECO:0000313" key="10">
    <source>
        <dbReference type="EMBL" id="KAA8531470.1"/>
    </source>
</evidence>
<feature type="domain" description="Rhamnogalacturonan lyase" evidence="9">
    <location>
        <begin position="418"/>
        <end position="490"/>
    </location>
</feature>
<dbReference type="Proteomes" id="UP000325577">
    <property type="component" value="Linkage Group LG2"/>
</dbReference>
<evidence type="ECO:0000256" key="2">
    <source>
        <dbReference type="ARBA" id="ARBA00004613"/>
    </source>
</evidence>
<dbReference type="PANTHER" id="PTHR32018:SF6">
    <property type="entry name" value="RHAMNOGALACTURONAN ENDOLYASE"/>
    <property type="match status" value="1"/>
</dbReference>
<dbReference type="GO" id="GO:0005576">
    <property type="term" value="C:extracellular region"/>
    <property type="evidence" value="ECO:0007669"/>
    <property type="project" value="UniProtKB-SubCell"/>
</dbReference>
<evidence type="ECO:0000259" key="9">
    <source>
        <dbReference type="Pfam" id="PF14686"/>
    </source>
</evidence>
<organism evidence="10 11">
    <name type="scientific">Nyssa sinensis</name>
    <dbReference type="NCBI Taxonomy" id="561372"/>
    <lineage>
        <taxon>Eukaryota</taxon>
        <taxon>Viridiplantae</taxon>
        <taxon>Streptophyta</taxon>
        <taxon>Embryophyta</taxon>
        <taxon>Tracheophyta</taxon>
        <taxon>Spermatophyta</taxon>
        <taxon>Magnoliopsida</taxon>
        <taxon>eudicotyledons</taxon>
        <taxon>Gunneridae</taxon>
        <taxon>Pentapetalae</taxon>
        <taxon>asterids</taxon>
        <taxon>Cornales</taxon>
        <taxon>Nyssaceae</taxon>
        <taxon>Nyssa</taxon>
    </lineage>
</organism>
<keyword evidence="6" id="KW-0732">Signal</keyword>
<dbReference type="Pfam" id="PF14686">
    <property type="entry name" value="fn3_3"/>
    <property type="match status" value="1"/>
</dbReference>
<accession>A0A5J5AL78</accession>
<dbReference type="Pfam" id="PF06045">
    <property type="entry name" value="Rhamnogal_lyase"/>
    <property type="match status" value="1"/>
</dbReference>
<dbReference type="EMBL" id="CM018043">
    <property type="protein sequence ID" value="KAA8531470.1"/>
    <property type="molecule type" value="Genomic_DNA"/>
</dbReference>
<keyword evidence="5" id="KW-0964">Secreted</keyword>
<evidence type="ECO:0000256" key="7">
    <source>
        <dbReference type="ARBA" id="ARBA00023239"/>
    </source>
</evidence>
<dbReference type="PANTHER" id="PTHR32018">
    <property type="entry name" value="RHAMNOGALACTURONATE LYASE FAMILY PROTEIN"/>
    <property type="match status" value="1"/>
</dbReference>
<dbReference type="SUPFAM" id="SSF49785">
    <property type="entry name" value="Galactose-binding domain-like"/>
    <property type="match status" value="1"/>
</dbReference>
<comment type="similarity">
    <text evidence="3">Belongs to the polysaccharide lyase 4 family.</text>
</comment>
<dbReference type="Pfam" id="PF14683">
    <property type="entry name" value="CBM-like"/>
    <property type="match status" value="1"/>
</dbReference>
<dbReference type="InterPro" id="IPR029413">
    <property type="entry name" value="RG-lyase_II"/>
</dbReference>
<name>A0A5J5AL78_9ASTE</name>
<dbReference type="SUPFAM" id="SSF49452">
    <property type="entry name" value="Starch-binding domain-like"/>
    <property type="match status" value="1"/>
</dbReference>
<evidence type="ECO:0000256" key="5">
    <source>
        <dbReference type="ARBA" id="ARBA00022525"/>
    </source>
</evidence>
<dbReference type="EC" id="4.2.2.23" evidence="4"/>
<dbReference type="CDD" id="cd10316">
    <property type="entry name" value="RGL4_M"/>
    <property type="match status" value="1"/>
</dbReference>
<dbReference type="InterPro" id="IPR051850">
    <property type="entry name" value="Polysacch_Lyase_4"/>
</dbReference>
<dbReference type="AlphaFoldDB" id="A0A5J5AL78"/>
<evidence type="ECO:0000256" key="6">
    <source>
        <dbReference type="ARBA" id="ARBA00022729"/>
    </source>
</evidence>
<proteinExistence type="inferred from homology"/>
<dbReference type="InterPro" id="IPR010325">
    <property type="entry name" value="Rhamnogal_lyase"/>
</dbReference>
<comment type="subcellular location">
    <subcellularLocation>
        <location evidence="2">Secreted</location>
    </subcellularLocation>
</comment>
<sequence length="699" mass="79816">MDLERERGGNGQLGFIYCLKINMENIWLKKQWGLLVGSLIVAQLFLLAECSVMTQSIPAGSISSQDLTASPRLKLHILDDHVVMDNGIVKVTLSTPKGLITGIQYNGIENLLAYNKESNRGYWDVIWSLPNSRSVFDQLDGTSFRVIKEDENQIELSFTKTWNSSLSGSQIPLNIDKRFIMLRGRPGFYSYAILERLGGWPDLNLDEGRISFKLQQKLFDYMAISDERQRVMPTERDRVTGKVLDYREAVLLTNSENPKLKGEVDDKYQYSSNSKDDRVHGWICSDPATGFWVITPSDEFRVGGPLKQELTSHVGPTSLAMFFSNHYVGQTMGLKFRNGEPWKKVLGPVFIYLNSVSANEDPLTLWHYAKQQMLIEKENWPYNFPLSEDYPHADQRAVVSGRLLIRDKYVNKELKAASSAYVGLAAPGDAGSWQTENKGYQFWTQANADGYFLIKGVRAGNYNLYAWVPGILGDYKYDTYVDVTPGYEIKLGTLVYDPPRIGPTLWEIGIPDRTAAEFYVPDPKPTLTNRLYVNHKEKYRQYGLWTRYTDLYPDQDLVYTVGVSKYQTDWFFAHVTRNVGNKTYESTTWKILFDLQNVNRARTYTLQLALASANAAELQVRINNPDAVRPHFTTGLIGRDNAIARHGIHGFYWFYSVGVPGFRLRNGRNTIYLRQSRGSNPFRGIMYDYIRLEGPPNTN</sequence>
<dbReference type="OrthoDB" id="2130367at2759"/>
<dbReference type="GO" id="GO:0102210">
    <property type="term" value="F:rhamnogalacturonan endolyase activity"/>
    <property type="evidence" value="ECO:0007669"/>
    <property type="project" value="UniProtKB-EC"/>
</dbReference>
<reference evidence="10 11" key="1">
    <citation type="submission" date="2019-09" db="EMBL/GenBank/DDBJ databases">
        <title>A chromosome-level genome assembly of the Chinese tupelo Nyssa sinensis.</title>
        <authorList>
            <person name="Yang X."/>
            <person name="Kang M."/>
            <person name="Yang Y."/>
            <person name="Xiong H."/>
            <person name="Wang M."/>
            <person name="Zhang Z."/>
            <person name="Wang Z."/>
            <person name="Wu H."/>
            <person name="Ma T."/>
            <person name="Liu J."/>
            <person name="Xi Z."/>
        </authorList>
    </citation>
    <scope>NUCLEOTIDE SEQUENCE [LARGE SCALE GENOMIC DNA]</scope>
    <source>
        <strain evidence="10">J267</strain>
        <tissue evidence="10">Leaf</tissue>
    </source>
</reference>
<evidence type="ECO:0000256" key="3">
    <source>
        <dbReference type="ARBA" id="ARBA00010418"/>
    </source>
</evidence>
<protein>
    <recommendedName>
        <fullName evidence="4">rhamnogalacturonan endolyase</fullName>
        <ecNumber evidence="4">4.2.2.23</ecNumber>
    </recommendedName>
</protein>
<dbReference type="CDD" id="cd10317">
    <property type="entry name" value="RGL4_C"/>
    <property type="match status" value="1"/>
</dbReference>
<keyword evidence="11" id="KW-1185">Reference proteome</keyword>
<dbReference type="GO" id="GO:0005975">
    <property type="term" value="P:carbohydrate metabolic process"/>
    <property type="evidence" value="ECO:0007669"/>
    <property type="project" value="InterPro"/>
</dbReference>
<dbReference type="InterPro" id="IPR013784">
    <property type="entry name" value="Carb-bd-like_fold"/>
</dbReference>
<dbReference type="Gene3D" id="2.60.120.260">
    <property type="entry name" value="Galactose-binding domain-like"/>
    <property type="match status" value="1"/>
</dbReference>
<dbReference type="InterPro" id="IPR029411">
    <property type="entry name" value="RG-lyase_III"/>
</dbReference>
<keyword evidence="7" id="KW-0456">Lyase</keyword>
<dbReference type="Gene3D" id="2.60.40.1120">
    <property type="entry name" value="Carboxypeptidase-like, regulatory domain"/>
    <property type="match status" value="1"/>
</dbReference>
<dbReference type="InterPro" id="IPR008979">
    <property type="entry name" value="Galactose-bd-like_sf"/>
</dbReference>
<evidence type="ECO:0000259" key="8">
    <source>
        <dbReference type="Pfam" id="PF14683"/>
    </source>
</evidence>
<dbReference type="SUPFAM" id="SSF74650">
    <property type="entry name" value="Galactose mutarotase-like"/>
    <property type="match status" value="1"/>
</dbReference>
<dbReference type="CDD" id="cd10320">
    <property type="entry name" value="RGL4_N"/>
    <property type="match status" value="1"/>
</dbReference>
<dbReference type="InterPro" id="IPR011013">
    <property type="entry name" value="Gal_mutarotase_sf_dom"/>
</dbReference>
<feature type="domain" description="Rhamnogalacturonan lyase" evidence="8">
    <location>
        <begin position="504"/>
        <end position="692"/>
    </location>
</feature>
<gene>
    <name evidence="10" type="ORF">F0562_006177</name>
</gene>
<evidence type="ECO:0000256" key="1">
    <source>
        <dbReference type="ARBA" id="ARBA00001324"/>
    </source>
</evidence>
<comment type="catalytic activity">
    <reaction evidence="1">
        <text>Endotype eliminative cleavage of L-alpha-rhamnopyranosyl-(1-&gt;4)-alpha-D-galactopyranosyluronic acid bonds of rhamnogalacturonan I domains in ramified hairy regions of pectin leaving L-rhamnopyranose at the reducing end and 4-deoxy-4,5-unsaturated D-galactopyranosyluronic acid at the non-reducing end.</text>
        <dbReference type="EC" id="4.2.2.23"/>
    </reaction>
</comment>
<dbReference type="Gene3D" id="2.70.98.10">
    <property type="match status" value="1"/>
</dbReference>
<dbReference type="FunFam" id="2.60.40.1120:FF:000033">
    <property type="entry name" value="Rhamnogalacturonate lyase B"/>
    <property type="match status" value="1"/>
</dbReference>